<reference evidence="3" key="1">
    <citation type="journal article" date="2019" name="Int. J. Syst. Evol. Microbiol.">
        <title>The Global Catalogue of Microorganisms (GCM) 10K type strain sequencing project: providing services to taxonomists for standard genome sequencing and annotation.</title>
        <authorList>
            <consortium name="The Broad Institute Genomics Platform"/>
            <consortium name="The Broad Institute Genome Sequencing Center for Infectious Disease"/>
            <person name="Wu L."/>
            <person name="Ma J."/>
        </authorList>
    </citation>
    <scope>NUCLEOTIDE SEQUENCE [LARGE SCALE GENOMIC DNA]</scope>
    <source>
        <strain evidence="3">JCM 17441</strain>
    </source>
</reference>
<dbReference type="SUPFAM" id="SSF52540">
    <property type="entry name" value="P-loop containing nucleoside triphosphate hydrolases"/>
    <property type="match status" value="1"/>
</dbReference>
<evidence type="ECO:0008006" key="4">
    <source>
        <dbReference type="Google" id="ProtNLM"/>
    </source>
</evidence>
<dbReference type="InterPro" id="IPR027417">
    <property type="entry name" value="P-loop_NTPase"/>
</dbReference>
<name>A0ABP8DMZ4_9ACTN</name>
<keyword evidence="3" id="KW-1185">Reference proteome</keyword>
<dbReference type="PANTHER" id="PTHR43384:SF14">
    <property type="entry name" value="ESX-1 SECRETION-ASSOCIATED PROTEIN ESPI"/>
    <property type="match status" value="1"/>
</dbReference>
<dbReference type="Proteomes" id="UP001500620">
    <property type="component" value="Unassembled WGS sequence"/>
</dbReference>
<gene>
    <name evidence="2" type="ORF">GCM10022255_085860</name>
</gene>
<organism evidence="2 3">
    <name type="scientific">Dactylosporangium darangshiense</name>
    <dbReference type="NCBI Taxonomy" id="579108"/>
    <lineage>
        <taxon>Bacteria</taxon>
        <taxon>Bacillati</taxon>
        <taxon>Actinomycetota</taxon>
        <taxon>Actinomycetes</taxon>
        <taxon>Micromonosporales</taxon>
        <taxon>Micromonosporaceae</taxon>
        <taxon>Dactylosporangium</taxon>
    </lineage>
</organism>
<sequence>MLTGRRGRTPERSLPQAPSYDHVLEPRPVPRELSDSSPLRRAWLRAASLRPGCPPVVVSSADGGVGRSTIVASLGAVLAAAMPGPPAAVDATARGWGGLEHRVPRRNDGTVWDLFAALLHAGHLDPAVLDAAMQHGTSGLHTAIGEVRRTATRRPTVLAESVRVVEALRGPYPLVLVDAPVADVAGVWQLFAGACPVLVARAGVDSVQHTMRLLSQLRGVGLDEATARTVVAVTATVPRPARQVRAAVRQLAAGVSAVVSVPFDEHLARPEPVDLARLRKPARHALVALTDAVLAGCPADPDQAAGLLSSPTRTHSAAEDTGSADRRAR</sequence>
<dbReference type="EMBL" id="BAABAT010000037">
    <property type="protein sequence ID" value="GAA4259793.1"/>
    <property type="molecule type" value="Genomic_DNA"/>
</dbReference>
<dbReference type="Gene3D" id="3.40.50.300">
    <property type="entry name" value="P-loop containing nucleotide triphosphate hydrolases"/>
    <property type="match status" value="1"/>
</dbReference>
<evidence type="ECO:0000313" key="2">
    <source>
        <dbReference type="EMBL" id="GAA4259793.1"/>
    </source>
</evidence>
<protein>
    <recommendedName>
        <fullName evidence="4">MinD-like ATPase involved in chromosome partitioning or flagellar assembly</fullName>
    </recommendedName>
</protein>
<dbReference type="InterPro" id="IPR050625">
    <property type="entry name" value="ParA/MinD_ATPase"/>
</dbReference>
<proteinExistence type="predicted"/>
<dbReference type="PANTHER" id="PTHR43384">
    <property type="entry name" value="SEPTUM SITE-DETERMINING PROTEIN MIND HOMOLOG, CHLOROPLASTIC-RELATED"/>
    <property type="match status" value="1"/>
</dbReference>
<evidence type="ECO:0000313" key="3">
    <source>
        <dbReference type="Proteomes" id="UP001500620"/>
    </source>
</evidence>
<evidence type="ECO:0000256" key="1">
    <source>
        <dbReference type="SAM" id="MobiDB-lite"/>
    </source>
</evidence>
<feature type="compositionally biased region" description="Basic and acidic residues" evidence="1">
    <location>
        <begin position="22"/>
        <end position="34"/>
    </location>
</feature>
<comment type="caution">
    <text evidence="2">The sequence shown here is derived from an EMBL/GenBank/DDBJ whole genome shotgun (WGS) entry which is preliminary data.</text>
</comment>
<feature type="region of interest" description="Disordered" evidence="1">
    <location>
        <begin position="300"/>
        <end position="329"/>
    </location>
</feature>
<feature type="region of interest" description="Disordered" evidence="1">
    <location>
        <begin position="1"/>
        <end position="37"/>
    </location>
</feature>
<accession>A0ABP8DMZ4</accession>